<sequence>MQSLIGRTLQLNSGRRTCCRRGSLLPSPRTPVVVVVAVVACCYRHHRIDVSTACCCRHLSRHLFLSSTPCLPPSPPRRDRDRIQLSPPPSLLVTPSVPLIADLADDVELSASSDESVEALSLSKENEVEEVDPQQLEIQLGDSDEEEYTSDQNEYDNEDVNAEFDISPTSEDEMENLKIWFEDDVRLLKVRGERVVGGDLLPFLHLHHRQEDLRPLHLYQRQQDPRPLHLYHRQPTTYASLSQMASGSTPPPSEPDRIVHVDDETSHQEGEGSYNETMRARNHRFTEHSDELRARSAWTTTARANFKHLLYNVRRNAERVCASTDKNQWKEHGPVWMRKEYWIELCVIWGGEK</sequence>
<gene>
    <name evidence="2" type="ORF">Taro_014246</name>
</gene>
<name>A0A843UHP4_COLES</name>
<dbReference type="AlphaFoldDB" id="A0A843UHP4"/>
<proteinExistence type="predicted"/>
<reference evidence="2" key="1">
    <citation type="submission" date="2017-07" db="EMBL/GenBank/DDBJ databases">
        <title>Taro Niue Genome Assembly and Annotation.</title>
        <authorList>
            <person name="Atibalentja N."/>
            <person name="Keating K."/>
            <person name="Fields C.J."/>
        </authorList>
    </citation>
    <scope>NUCLEOTIDE SEQUENCE</scope>
    <source>
        <strain evidence="2">Niue_2</strain>
        <tissue evidence="2">Leaf</tissue>
    </source>
</reference>
<evidence type="ECO:0000313" key="3">
    <source>
        <dbReference type="Proteomes" id="UP000652761"/>
    </source>
</evidence>
<dbReference type="EMBL" id="NMUH01000587">
    <property type="protein sequence ID" value="MQL81777.1"/>
    <property type="molecule type" value="Genomic_DNA"/>
</dbReference>
<evidence type="ECO:0000313" key="2">
    <source>
        <dbReference type="EMBL" id="MQL81777.1"/>
    </source>
</evidence>
<organism evidence="2 3">
    <name type="scientific">Colocasia esculenta</name>
    <name type="common">Wild taro</name>
    <name type="synonym">Arum esculentum</name>
    <dbReference type="NCBI Taxonomy" id="4460"/>
    <lineage>
        <taxon>Eukaryota</taxon>
        <taxon>Viridiplantae</taxon>
        <taxon>Streptophyta</taxon>
        <taxon>Embryophyta</taxon>
        <taxon>Tracheophyta</taxon>
        <taxon>Spermatophyta</taxon>
        <taxon>Magnoliopsida</taxon>
        <taxon>Liliopsida</taxon>
        <taxon>Araceae</taxon>
        <taxon>Aroideae</taxon>
        <taxon>Colocasieae</taxon>
        <taxon>Colocasia</taxon>
    </lineage>
</organism>
<comment type="caution">
    <text evidence="2">The sequence shown here is derived from an EMBL/GenBank/DDBJ whole genome shotgun (WGS) entry which is preliminary data.</text>
</comment>
<accession>A0A843UHP4</accession>
<feature type="region of interest" description="Disordered" evidence="1">
    <location>
        <begin position="70"/>
        <end position="90"/>
    </location>
</feature>
<feature type="region of interest" description="Disordered" evidence="1">
    <location>
        <begin position="118"/>
        <end position="154"/>
    </location>
</feature>
<keyword evidence="3" id="KW-1185">Reference proteome</keyword>
<feature type="compositionally biased region" description="Acidic residues" evidence="1">
    <location>
        <begin position="142"/>
        <end position="154"/>
    </location>
</feature>
<dbReference type="Proteomes" id="UP000652761">
    <property type="component" value="Unassembled WGS sequence"/>
</dbReference>
<evidence type="ECO:0000256" key="1">
    <source>
        <dbReference type="SAM" id="MobiDB-lite"/>
    </source>
</evidence>
<protein>
    <submittedName>
        <fullName evidence="2">Uncharacterized protein</fullName>
    </submittedName>
</protein>